<dbReference type="EC" id="2.3.-.-" evidence="2"/>
<proteinExistence type="predicted"/>
<protein>
    <submittedName>
        <fullName evidence="2">GNAT family N-acetyltransferase</fullName>
        <ecNumber evidence="2">2.3.-.-</ecNumber>
    </submittedName>
</protein>
<organism evidence="2 3">
    <name type="scientific">Microtetraspora fusca</name>
    <dbReference type="NCBI Taxonomy" id="1997"/>
    <lineage>
        <taxon>Bacteria</taxon>
        <taxon>Bacillati</taxon>
        <taxon>Actinomycetota</taxon>
        <taxon>Actinomycetes</taxon>
        <taxon>Streptosporangiales</taxon>
        <taxon>Streptosporangiaceae</taxon>
        <taxon>Microtetraspora</taxon>
    </lineage>
</organism>
<dbReference type="RefSeq" id="WP_387341319.1">
    <property type="nucleotide sequence ID" value="NZ_JBIAXI010000004.1"/>
</dbReference>
<reference evidence="2 3" key="1">
    <citation type="submission" date="2024-10" db="EMBL/GenBank/DDBJ databases">
        <title>The Natural Products Discovery Center: Release of the First 8490 Sequenced Strains for Exploring Actinobacteria Biosynthetic Diversity.</title>
        <authorList>
            <person name="Kalkreuter E."/>
            <person name="Kautsar S.A."/>
            <person name="Yang D."/>
            <person name="Bader C.D."/>
            <person name="Teijaro C.N."/>
            <person name="Fluegel L."/>
            <person name="Davis C.M."/>
            <person name="Simpson J.R."/>
            <person name="Lauterbach L."/>
            <person name="Steele A.D."/>
            <person name="Gui C."/>
            <person name="Meng S."/>
            <person name="Li G."/>
            <person name="Viehrig K."/>
            <person name="Ye F."/>
            <person name="Su P."/>
            <person name="Kiefer A.F."/>
            <person name="Nichols A."/>
            <person name="Cepeda A.J."/>
            <person name="Yan W."/>
            <person name="Fan B."/>
            <person name="Jiang Y."/>
            <person name="Adhikari A."/>
            <person name="Zheng C.-J."/>
            <person name="Schuster L."/>
            <person name="Cowan T.M."/>
            <person name="Smanski M.J."/>
            <person name="Chevrette M.G."/>
            <person name="De Carvalho L.P.S."/>
            <person name="Shen B."/>
        </authorList>
    </citation>
    <scope>NUCLEOTIDE SEQUENCE [LARGE SCALE GENOMIC DNA]</scope>
    <source>
        <strain evidence="2 3">NPDC001281</strain>
    </source>
</reference>
<dbReference type="GO" id="GO:0016746">
    <property type="term" value="F:acyltransferase activity"/>
    <property type="evidence" value="ECO:0007669"/>
    <property type="project" value="UniProtKB-KW"/>
</dbReference>
<evidence type="ECO:0000313" key="2">
    <source>
        <dbReference type="EMBL" id="MFF4772878.1"/>
    </source>
</evidence>
<sequence>MIETERLVLRRWRETDREPFAALNADPEVMEYFPSTLTKEQSDALADRLEAEFDECGFGLWAVELSGEFIGFTGLSVPRFTAHFTPCVEVGWRLARSAWGHGYASEAARAALDHGFGTIGLKEIISFTAVVNTRSRRVMERIGMRHDPCGDFDHPALAEGSPLRRHVLYRIGAEVFRSGNGTVSARR</sequence>
<dbReference type="PANTHER" id="PTHR43792">
    <property type="entry name" value="GNAT FAMILY, PUTATIVE (AFU_ORTHOLOGUE AFUA_3G00765)-RELATED-RELATED"/>
    <property type="match status" value="1"/>
</dbReference>
<accession>A0ABW6V0Q6</accession>
<dbReference type="PANTHER" id="PTHR43792:SF1">
    <property type="entry name" value="N-ACETYLTRANSFERASE DOMAIN-CONTAINING PROTEIN"/>
    <property type="match status" value="1"/>
</dbReference>
<dbReference type="EMBL" id="JBIAXI010000004">
    <property type="protein sequence ID" value="MFF4772878.1"/>
    <property type="molecule type" value="Genomic_DNA"/>
</dbReference>
<evidence type="ECO:0000259" key="1">
    <source>
        <dbReference type="PROSITE" id="PS51186"/>
    </source>
</evidence>
<dbReference type="InterPro" id="IPR000182">
    <property type="entry name" value="GNAT_dom"/>
</dbReference>
<comment type="caution">
    <text evidence="2">The sequence shown here is derived from an EMBL/GenBank/DDBJ whole genome shotgun (WGS) entry which is preliminary data.</text>
</comment>
<dbReference type="InterPro" id="IPR016181">
    <property type="entry name" value="Acyl_CoA_acyltransferase"/>
</dbReference>
<feature type="domain" description="N-acetyltransferase" evidence="1">
    <location>
        <begin position="7"/>
        <end position="164"/>
    </location>
</feature>
<keyword evidence="2" id="KW-0012">Acyltransferase</keyword>
<dbReference type="Pfam" id="PF13302">
    <property type="entry name" value="Acetyltransf_3"/>
    <property type="match status" value="1"/>
</dbReference>
<keyword evidence="3" id="KW-1185">Reference proteome</keyword>
<dbReference type="Gene3D" id="3.40.630.30">
    <property type="match status" value="1"/>
</dbReference>
<dbReference type="Proteomes" id="UP001602119">
    <property type="component" value="Unassembled WGS sequence"/>
</dbReference>
<dbReference type="PROSITE" id="PS51186">
    <property type="entry name" value="GNAT"/>
    <property type="match status" value="1"/>
</dbReference>
<dbReference type="InterPro" id="IPR051531">
    <property type="entry name" value="N-acetyltransferase"/>
</dbReference>
<name>A0ABW6V0Q6_MICFU</name>
<dbReference type="SUPFAM" id="SSF55729">
    <property type="entry name" value="Acyl-CoA N-acyltransferases (Nat)"/>
    <property type="match status" value="1"/>
</dbReference>
<keyword evidence="2" id="KW-0808">Transferase</keyword>
<gene>
    <name evidence="2" type="ORF">ACFY05_08460</name>
</gene>
<evidence type="ECO:0000313" key="3">
    <source>
        <dbReference type="Proteomes" id="UP001602119"/>
    </source>
</evidence>